<proteinExistence type="predicted"/>
<name>A0A2M8KIW9_9BACT</name>
<protein>
    <submittedName>
        <fullName evidence="1">Uncharacterized protein</fullName>
    </submittedName>
</protein>
<dbReference type="AlphaFoldDB" id="A0A2M8KIW9"/>
<dbReference type="Proteomes" id="UP000231086">
    <property type="component" value="Unassembled WGS sequence"/>
</dbReference>
<sequence>MMPFINLDPIVKTAAGQETAKIVKITSPVLLEEIDFFKSLFYAWKRLFVPVYIGIEFVQADNPDYLFLMWRVDLELFGTFVFKIKIADKDYLLIPENEVCLVSAEAFPSHGQEVPAGGEIRIASRIHRLLLGFLRKIFEQQKQEAIKRLAAITEITSHVEPKPTEVRLL</sequence>
<evidence type="ECO:0000313" key="2">
    <source>
        <dbReference type="Proteomes" id="UP000231086"/>
    </source>
</evidence>
<evidence type="ECO:0000313" key="1">
    <source>
        <dbReference type="EMBL" id="PJE59861.1"/>
    </source>
</evidence>
<comment type="caution">
    <text evidence="1">The sequence shown here is derived from an EMBL/GenBank/DDBJ whole genome shotgun (WGS) entry which is preliminary data.</text>
</comment>
<gene>
    <name evidence="1" type="ORF">COU85_01500</name>
</gene>
<accession>A0A2M8KIW9</accession>
<organism evidence="1 2">
    <name type="scientific">Candidatus Portnoybacteria bacterium CG10_big_fil_rev_8_21_14_0_10_44_7</name>
    <dbReference type="NCBI Taxonomy" id="1974816"/>
    <lineage>
        <taxon>Bacteria</taxon>
        <taxon>Candidatus Portnoyibacteriota</taxon>
    </lineage>
</organism>
<reference evidence="2" key="1">
    <citation type="submission" date="2017-09" db="EMBL/GenBank/DDBJ databases">
        <title>Depth-based differentiation of microbial function through sediment-hosted aquifers and enrichment of novel symbionts in the deep terrestrial subsurface.</title>
        <authorList>
            <person name="Probst A.J."/>
            <person name="Ladd B."/>
            <person name="Jarett J.K."/>
            <person name="Geller-Mcgrath D.E."/>
            <person name="Sieber C.M.K."/>
            <person name="Emerson J.B."/>
            <person name="Anantharaman K."/>
            <person name="Thomas B.C."/>
            <person name="Malmstrom R."/>
            <person name="Stieglmeier M."/>
            <person name="Klingl A."/>
            <person name="Woyke T."/>
            <person name="Ryan C.M."/>
            <person name="Banfield J.F."/>
        </authorList>
    </citation>
    <scope>NUCLEOTIDE SEQUENCE [LARGE SCALE GENOMIC DNA]</scope>
</reference>
<dbReference type="EMBL" id="PFEA01000027">
    <property type="protein sequence ID" value="PJE59861.1"/>
    <property type="molecule type" value="Genomic_DNA"/>
</dbReference>